<keyword evidence="4" id="KW-0411">Iron-sulfur</keyword>
<evidence type="ECO:0000256" key="2">
    <source>
        <dbReference type="ARBA" id="ARBA00022723"/>
    </source>
</evidence>
<dbReference type="InterPro" id="IPR006076">
    <property type="entry name" value="FAD-dep_OxRdtase"/>
</dbReference>
<dbReference type="Pfam" id="PF01266">
    <property type="entry name" value="DAO"/>
    <property type="match status" value="1"/>
</dbReference>
<dbReference type="EMBL" id="JAVDQH010000002">
    <property type="protein sequence ID" value="MDR6242793.1"/>
    <property type="molecule type" value="Genomic_DNA"/>
</dbReference>
<gene>
    <name evidence="7" type="ORF">JOC58_000677</name>
</gene>
<evidence type="ECO:0000256" key="5">
    <source>
        <dbReference type="ARBA" id="ARBA00023157"/>
    </source>
</evidence>
<dbReference type="PANTHER" id="PTHR13847">
    <property type="entry name" value="SARCOSINE DEHYDROGENASE-RELATED"/>
    <property type="match status" value="1"/>
</dbReference>
<proteinExistence type="predicted"/>
<dbReference type="Proteomes" id="UP001185028">
    <property type="component" value="Unassembled WGS sequence"/>
</dbReference>
<keyword evidence="8" id="KW-1185">Reference proteome</keyword>
<keyword evidence="3" id="KW-0408">Iron</keyword>
<dbReference type="Gene3D" id="2.102.10.10">
    <property type="entry name" value="Rieske [2Fe-2S] iron-sulphur domain"/>
    <property type="match status" value="1"/>
</dbReference>
<dbReference type="SUPFAM" id="SSF51971">
    <property type="entry name" value="Nucleotide-binding domain"/>
    <property type="match status" value="1"/>
</dbReference>
<keyword evidence="5" id="KW-1015">Disulfide bond</keyword>
<evidence type="ECO:0000256" key="1">
    <source>
        <dbReference type="ARBA" id="ARBA00022714"/>
    </source>
</evidence>
<dbReference type="InterPro" id="IPR017941">
    <property type="entry name" value="Rieske_2Fe-2S"/>
</dbReference>
<evidence type="ECO:0000313" key="8">
    <source>
        <dbReference type="Proteomes" id="UP001185028"/>
    </source>
</evidence>
<dbReference type="InterPro" id="IPR005805">
    <property type="entry name" value="Rieske_Fe-S_prot_C"/>
</dbReference>
<dbReference type="SUPFAM" id="SSF50022">
    <property type="entry name" value="ISP domain"/>
    <property type="match status" value="1"/>
</dbReference>
<dbReference type="RefSeq" id="WP_188774281.1">
    <property type="nucleotide sequence ID" value="NZ_BMMB01000002.1"/>
</dbReference>
<keyword evidence="2" id="KW-0479">Metal-binding</keyword>
<dbReference type="Gene3D" id="3.30.9.10">
    <property type="entry name" value="D-Amino Acid Oxidase, subunit A, domain 2"/>
    <property type="match status" value="1"/>
</dbReference>
<evidence type="ECO:0000256" key="4">
    <source>
        <dbReference type="ARBA" id="ARBA00023014"/>
    </source>
</evidence>
<evidence type="ECO:0000313" key="7">
    <source>
        <dbReference type="EMBL" id="MDR6242793.1"/>
    </source>
</evidence>
<comment type="caution">
    <text evidence="7">The sequence shown here is derived from an EMBL/GenBank/DDBJ whole genome shotgun (WGS) entry which is preliminary data.</text>
</comment>
<dbReference type="InterPro" id="IPR038010">
    <property type="entry name" value="YhfW_C"/>
</dbReference>
<organism evidence="7 8">
    <name type="scientific">Paenibacillus hunanensis</name>
    <dbReference type="NCBI Taxonomy" id="539262"/>
    <lineage>
        <taxon>Bacteria</taxon>
        <taxon>Bacillati</taxon>
        <taxon>Bacillota</taxon>
        <taxon>Bacilli</taxon>
        <taxon>Bacillales</taxon>
        <taxon>Paenibacillaceae</taxon>
        <taxon>Paenibacillus</taxon>
    </lineage>
</organism>
<accession>A0ABU1IU50</accession>
<feature type="domain" description="Rieske" evidence="6">
    <location>
        <begin position="437"/>
        <end position="520"/>
    </location>
</feature>
<dbReference type="Gene3D" id="3.50.50.60">
    <property type="entry name" value="FAD/NAD(P)-binding domain"/>
    <property type="match status" value="1"/>
</dbReference>
<protein>
    <submittedName>
        <fullName evidence="7">Glycine/D-amino acid oxidase-like deaminating enzyme/nitrite reductase/ring-hydroxylating ferredoxin subunit</fullName>
    </submittedName>
</protein>
<dbReference type="InterPro" id="IPR036922">
    <property type="entry name" value="Rieske_2Fe-2S_sf"/>
</dbReference>
<dbReference type="PANTHER" id="PTHR13847:SF274">
    <property type="entry name" value="RIESKE 2FE-2S IRON-SULFUR PROTEIN YHFW-RELATED"/>
    <property type="match status" value="1"/>
</dbReference>
<dbReference type="CDD" id="cd03477">
    <property type="entry name" value="Rieske_YhfW_C"/>
    <property type="match status" value="1"/>
</dbReference>
<dbReference type="InterPro" id="IPR036188">
    <property type="entry name" value="FAD/NAD-bd_sf"/>
</dbReference>
<evidence type="ECO:0000259" key="6">
    <source>
        <dbReference type="PROSITE" id="PS51296"/>
    </source>
</evidence>
<keyword evidence="1" id="KW-0001">2Fe-2S</keyword>
<dbReference type="PROSITE" id="PS51296">
    <property type="entry name" value="RIESKE"/>
    <property type="match status" value="1"/>
</dbReference>
<dbReference type="PRINTS" id="PR00162">
    <property type="entry name" value="RIESKE"/>
</dbReference>
<evidence type="ECO:0000256" key="3">
    <source>
        <dbReference type="ARBA" id="ARBA00023004"/>
    </source>
</evidence>
<dbReference type="Pfam" id="PF00355">
    <property type="entry name" value="Rieske"/>
    <property type="match status" value="1"/>
</dbReference>
<sequence>MKYDSNRDLTRKTAETELPEKPYSFWRATTEFPTFPTLEQELDTEIAVVGAGITGITAAYLLVLEGRKVVLVEGDRVLNGTTGHTTAKVTSQHGLIYDHLRSHFSDEQARLYYEGAEEAKAFMQQLVQDNGIDCDWQEETAYIYAENEDSGFKQLKKEMDAYRELGLPGEWVESLPIPLSIEGAIALPGQARFHPLQYLKFLLLEFLRLGGTIYENTMISEVENDERPRLLVQDRDFGIRCDTVISGSHYPVTDQNGFYFARLQPERSYTLAIRAETPFEGGMYISADEPKHSLRSATFDDQQYIIVGGKGHRTGQEGDTIMHYAELKMFAGNLFGLHDIPYRWSSQDLYSLDKLPCIGPLTSDTPNILVGTAYAKWGMTTGTLAAIMLTDQAMGRDNRYAELFDPARKVPFLKRMQTAVEHNMTVAKELVTGKLDFNRHKAEDLKPDQGAVVWQRGKRTGAYRDPQGNLHLVDTTCTHMGCEVQWNEAERSWDCPCHGGRFDYKGEVLEGPPTEPLKKR</sequence>
<name>A0ABU1IU50_9BACL</name>
<reference evidence="7 8" key="1">
    <citation type="submission" date="2023-07" db="EMBL/GenBank/DDBJ databases">
        <title>Genomic Encyclopedia of Type Strains, Phase IV (KMG-IV): sequencing the most valuable type-strain genomes for metagenomic binning, comparative biology and taxonomic classification.</title>
        <authorList>
            <person name="Goeker M."/>
        </authorList>
    </citation>
    <scope>NUCLEOTIDE SEQUENCE [LARGE SCALE GENOMIC DNA]</scope>
    <source>
        <strain evidence="7 8">DSM 22170</strain>
    </source>
</reference>